<gene>
    <name evidence="2" type="ORF">ESP70_004410</name>
</gene>
<dbReference type="EMBL" id="SDPQ02000001">
    <property type="protein sequence ID" value="KAA1399998.1"/>
    <property type="molecule type" value="Genomic_DNA"/>
</dbReference>
<dbReference type="InterPro" id="IPR036259">
    <property type="entry name" value="MFS_trans_sf"/>
</dbReference>
<feature type="transmembrane region" description="Helical" evidence="1">
    <location>
        <begin position="52"/>
        <end position="77"/>
    </location>
</feature>
<keyword evidence="1" id="KW-0472">Membrane</keyword>
<feature type="transmembrane region" description="Helical" evidence="1">
    <location>
        <begin position="375"/>
        <end position="399"/>
    </location>
</feature>
<dbReference type="PANTHER" id="PTHR23523">
    <property type="match status" value="1"/>
</dbReference>
<feature type="transmembrane region" description="Helical" evidence="1">
    <location>
        <begin position="209"/>
        <end position="226"/>
    </location>
</feature>
<evidence type="ECO:0000256" key="1">
    <source>
        <dbReference type="SAM" id="Phobius"/>
    </source>
</evidence>
<feature type="transmembrane region" description="Helical" evidence="1">
    <location>
        <begin position="174"/>
        <end position="197"/>
    </location>
</feature>
<reference evidence="2" key="1">
    <citation type="submission" date="2019-09" db="EMBL/GenBank/DDBJ databases">
        <authorList>
            <person name="Li J."/>
        </authorList>
    </citation>
    <scope>NUCLEOTIDE SEQUENCE [LARGE SCALE GENOMIC DNA]</scope>
    <source>
        <strain evidence="2">JCM 14732</strain>
    </source>
</reference>
<feature type="transmembrane region" description="Helical" evidence="1">
    <location>
        <begin position="247"/>
        <end position="269"/>
    </location>
</feature>
<feature type="transmembrane region" description="Helical" evidence="1">
    <location>
        <begin position="116"/>
        <end position="137"/>
    </location>
</feature>
<dbReference type="OrthoDB" id="5317164at2"/>
<sequence length="445" mass="45905">MRSFCTIGSCGLGASGLGVPSRVVTRRGYPRFGGVEWCLVTVPRSPSTKGRLLVGAAIVLLALNLRIAVGSLGVVLGPVRHDLGMSAVVGGVLTTIPVLCFAVFGVGSHGVVKRLGLHRTASLVLAMIVAGLVLRALVHTSALFLLCTTIALAGAAMGNIILPPLVKVHFPDRLALLSALYGAALMTGATLGSVATVPLSDALGGWREALGLWSLLAIAALLPWLGQIRRDVRTDPMSSDRLAMRELVRSPVAWAMVLCFGAQAAGAYAQFGWFPEMLTDAGLSDAHAGAMLGLLSGVGIPLTLGLPWLMRLVGERPVLPVAFAALTAGGWLGVLLAPTTFTWLWAVMLGIGGGAFTWTLTMIGKRSRTSAGTTALSVFTQGPGYLIAGAGPLGVGALHEATDSWTVPLVALMALAVVIAVAGWIVARPVMLEDTLGHGPRGLSS</sequence>
<feature type="transmembrane region" description="Helical" evidence="1">
    <location>
        <begin position="289"/>
        <end position="310"/>
    </location>
</feature>
<keyword evidence="1" id="KW-1133">Transmembrane helix</keyword>
<dbReference type="Pfam" id="PF07690">
    <property type="entry name" value="MFS_1"/>
    <property type="match status" value="1"/>
</dbReference>
<feature type="transmembrane region" description="Helical" evidence="1">
    <location>
        <begin position="405"/>
        <end position="427"/>
    </location>
</feature>
<name>A0A5M4FJ61_9ACTN</name>
<dbReference type="AlphaFoldDB" id="A0A5M4FJ61"/>
<keyword evidence="3" id="KW-1185">Reference proteome</keyword>
<feature type="transmembrane region" description="Helical" evidence="1">
    <location>
        <begin position="343"/>
        <end position="363"/>
    </location>
</feature>
<feature type="transmembrane region" description="Helical" evidence="1">
    <location>
        <begin position="83"/>
        <end position="104"/>
    </location>
</feature>
<dbReference type="Gene3D" id="1.20.1250.20">
    <property type="entry name" value="MFS general substrate transporter like domains"/>
    <property type="match status" value="1"/>
</dbReference>
<feature type="transmembrane region" description="Helical" evidence="1">
    <location>
        <begin position="317"/>
        <end position="337"/>
    </location>
</feature>
<proteinExistence type="predicted"/>
<organism evidence="2 3">
    <name type="scientific">Aeromicrobium ginsengisoli</name>
    <dbReference type="NCBI Taxonomy" id="363867"/>
    <lineage>
        <taxon>Bacteria</taxon>
        <taxon>Bacillati</taxon>
        <taxon>Actinomycetota</taxon>
        <taxon>Actinomycetes</taxon>
        <taxon>Propionibacteriales</taxon>
        <taxon>Nocardioidaceae</taxon>
        <taxon>Aeromicrobium</taxon>
    </lineage>
</organism>
<dbReference type="SUPFAM" id="SSF103473">
    <property type="entry name" value="MFS general substrate transporter"/>
    <property type="match status" value="1"/>
</dbReference>
<dbReference type="Proteomes" id="UP000380867">
    <property type="component" value="Unassembled WGS sequence"/>
</dbReference>
<evidence type="ECO:0000313" key="2">
    <source>
        <dbReference type="EMBL" id="KAA1399998.1"/>
    </source>
</evidence>
<accession>A0A5M4FJ61</accession>
<evidence type="ECO:0000313" key="3">
    <source>
        <dbReference type="Proteomes" id="UP000380867"/>
    </source>
</evidence>
<dbReference type="GO" id="GO:0022857">
    <property type="term" value="F:transmembrane transporter activity"/>
    <property type="evidence" value="ECO:0007669"/>
    <property type="project" value="InterPro"/>
</dbReference>
<dbReference type="InterPro" id="IPR011701">
    <property type="entry name" value="MFS"/>
</dbReference>
<protein>
    <submittedName>
        <fullName evidence="2">MFS transporter</fullName>
    </submittedName>
</protein>
<feature type="transmembrane region" description="Helical" evidence="1">
    <location>
        <begin position="143"/>
        <end position="162"/>
    </location>
</feature>
<dbReference type="PANTHER" id="PTHR23523:SF2">
    <property type="entry name" value="2-NITROIMIDAZOLE TRANSPORTER"/>
    <property type="match status" value="1"/>
</dbReference>
<comment type="caution">
    <text evidence="2">The sequence shown here is derived from an EMBL/GenBank/DDBJ whole genome shotgun (WGS) entry which is preliminary data.</text>
</comment>
<keyword evidence="1" id="KW-0812">Transmembrane</keyword>
<dbReference type="InterPro" id="IPR052524">
    <property type="entry name" value="MFS_Cyanate_Porter"/>
</dbReference>